<reference evidence="5 6" key="1">
    <citation type="submission" date="2020-01" db="EMBL/GenBank/DDBJ databases">
        <title>Genome sequencing of strain KACC 21265.</title>
        <authorList>
            <person name="Heo J."/>
            <person name="Kim S.-J."/>
            <person name="Kim J.-S."/>
            <person name="Hong S.-B."/>
            <person name="Kwon S.-W."/>
        </authorList>
    </citation>
    <scope>NUCLEOTIDE SEQUENCE [LARGE SCALE GENOMIC DNA]</scope>
    <source>
        <strain evidence="5 6">KACC 21265</strain>
    </source>
</reference>
<gene>
    <name evidence="5" type="ORF">GT347_24180</name>
</gene>
<dbReference type="RefSeq" id="WP_160554619.1">
    <property type="nucleotide sequence ID" value="NZ_CP047650.1"/>
</dbReference>
<evidence type="ECO:0000256" key="2">
    <source>
        <dbReference type="ARBA" id="ARBA00022679"/>
    </source>
</evidence>
<dbReference type="Gene3D" id="3.40.50.150">
    <property type="entry name" value="Vaccinia Virus protein VP39"/>
    <property type="match status" value="1"/>
</dbReference>
<dbReference type="KEGG" id="xyk:GT347_24180"/>
<dbReference type="InterPro" id="IPR029063">
    <property type="entry name" value="SAM-dependent_MTases_sf"/>
</dbReference>
<dbReference type="SUPFAM" id="SSF53335">
    <property type="entry name" value="S-adenosyl-L-methionine-dependent methyltransferases"/>
    <property type="match status" value="1"/>
</dbReference>
<keyword evidence="1" id="KW-0489">Methyltransferase</keyword>
<feature type="domain" description="O-methyltransferase C-terminal" evidence="4">
    <location>
        <begin position="45"/>
        <end position="182"/>
    </location>
</feature>
<dbReference type="EMBL" id="CP047650">
    <property type="protein sequence ID" value="QHJ00810.1"/>
    <property type="molecule type" value="Genomic_DNA"/>
</dbReference>
<dbReference type="GO" id="GO:0032259">
    <property type="term" value="P:methylation"/>
    <property type="evidence" value="ECO:0007669"/>
    <property type="project" value="UniProtKB-KW"/>
</dbReference>
<protein>
    <recommendedName>
        <fullName evidence="4">O-methyltransferase C-terminal domain-containing protein</fullName>
    </recommendedName>
</protein>
<dbReference type="InterPro" id="IPR001077">
    <property type="entry name" value="COMT_C"/>
</dbReference>
<evidence type="ECO:0000256" key="1">
    <source>
        <dbReference type="ARBA" id="ARBA00022603"/>
    </source>
</evidence>
<dbReference type="PROSITE" id="PS51683">
    <property type="entry name" value="SAM_OMT_II"/>
    <property type="match status" value="1"/>
</dbReference>
<name>A0A857JCI1_9BURK</name>
<accession>A0A857JCI1</accession>
<evidence type="ECO:0000259" key="4">
    <source>
        <dbReference type="Pfam" id="PF00891"/>
    </source>
</evidence>
<evidence type="ECO:0000313" key="6">
    <source>
        <dbReference type="Proteomes" id="UP000464787"/>
    </source>
</evidence>
<dbReference type="InterPro" id="IPR016461">
    <property type="entry name" value="COMT-like"/>
</dbReference>
<organism evidence="5 6">
    <name type="scientific">Xylophilus rhododendri</name>
    <dbReference type="NCBI Taxonomy" id="2697032"/>
    <lineage>
        <taxon>Bacteria</taxon>
        <taxon>Pseudomonadati</taxon>
        <taxon>Pseudomonadota</taxon>
        <taxon>Betaproteobacteria</taxon>
        <taxon>Burkholderiales</taxon>
        <taxon>Xylophilus</taxon>
    </lineage>
</organism>
<dbReference type="GO" id="GO:0008171">
    <property type="term" value="F:O-methyltransferase activity"/>
    <property type="evidence" value="ECO:0007669"/>
    <property type="project" value="InterPro"/>
</dbReference>
<dbReference type="AlphaFoldDB" id="A0A857JCI1"/>
<keyword evidence="3" id="KW-0949">S-adenosyl-L-methionine</keyword>
<evidence type="ECO:0000256" key="3">
    <source>
        <dbReference type="ARBA" id="ARBA00022691"/>
    </source>
</evidence>
<proteinExistence type="predicted"/>
<dbReference type="Proteomes" id="UP000464787">
    <property type="component" value="Chromosome"/>
</dbReference>
<sequence>MSNHTAKLEKIRQLIPAIAFQEGLCETAPPPVHRSCRPFYFDAPEFGRIDQMLDIGGGPGYVASLLKEEHPPIRITVFDLPPVCDRALDIFRESGQGAELGAHAGDFFHDPFPTGFRAMQFSHVLELFTPDRIGLLLKKSFDALPRNGRLLVYGQASAANEEPPAVQQAPTFPFQALALPAGISVRYSAEQYLYWLRLVGFSTVTCRQDASARIFLAAWK</sequence>
<dbReference type="PANTHER" id="PTHR43712">
    <property type="entry name" value="PUTATIVE (AFU_ORTHOLOGUE AFUA_4G14580)-RELATED"/>
    <property type="match status" value="1"/>
</dbReference>
<dbReference type="Pfam" id="PF00891">
    <property type="entry name" value="Methyltransf_2"/>
    <property type="match status" value="1"/>
</dbReference>
<dbReference type="PANTHER" id="PTHR43712:SF2">
    <property type="entry name" value="O-METHYLTRANSFERASE CICE"/>
    <property type="match status" value="1"/>
</dbReference>
<evidence type="ECO:0000313" key="5">
    <source>
        <dbReference type="EMBL" id="QHJ00810.1"/>
    </source>
</evidence>
<keyword evidence="2" id="KW-0808">Transferase</keyword>
<keyword evidence="6" id="KW-1185">Reference proteome</keyword>